<comment type="subunit">
    <text evidence="8">Component of the Mediator complex.</text>
</comment>
<feature type="compositionally biased region" description="Polar residues" evidence="9">
    <location>
        <begin position="294"/>
        <end position="303"/>
    </location>
</feature>
<evidence type="ECO:0000256" key="9">
    <source>
        <dbReference type="SAM" id="MobiDB-lite"/>
    </source>
</evidence>
<dbReference type="InParanoid" id="A0A0H2STP6"/>
<evidence type="ECO:0000256" key="7">
    <source>
        <dbReference type="ARBA" id="ARBA00031259"/>
    </source>
</evidence>
<evidence type="ECO:0000313" key="10">
    <source>
        <dbReference type="EMBL" id="KLO20491.1"/>
    </source>
</evidence>
<evidence type="ECO:0000256" key="6">
    <source>
        <dbReference type="ARBA" id="ARBA00023242"/>
    </source>
</evidence>
<name>A0A0H2STP6_9AGAM</name>
<evidence type="ECO:0000256" key="3">
    <source>
        <dbReference type="ARBA" id="ARBA00020634"/>
    </source>
</evidence>
<gene>
    <name evidence="8" type="primary">MED6</name>
    <name evidence="10" type="ORF">SCHPADRAFT_863238</name>
</gene>
<keyword evidence="5 8" id="KW-0804">Transcription</keyword>
<accession>A0A0H2STP6</accession>
<dbReference type="InterPro" id="IPR038566">
    <property type="entry name" value="Mediator_Med6_sf"/>
</dbReference>
<organism evidence="10 11">
    <name type="scientific">Schizopora paradoxa</name>
    <dbReference type="NCBI Taxonomy" id="27342"/>
    <lineage>
        <taxon>Eukaryota</taxon>
        <taxon>Fungi</taxon>
        <taxon>Dikarya</taxon>
        <taxon>Basidiomycota</taxon>
        <taxon>Agaricomycotina</taxon>
        <taxon>Agaricomycetes</taxon>
        <taxon>Hymenochaetales</taxon>
        <taxon>Schizoporaceae</taxon>
        <taxon>Schizopora</taxon>
    </lineage>
</organism>
<protein>
    <recommendedName>
        <fullName evidence="3 8">Mediator of RNA polymerase II transcription subunit 6</fullName>
    </recommendedName>
    <alternativeName>
        <fullName evidence="7 8">Mediator complex subunit 6</fullName>
    </alternativeName>
</protein>
<dbReference type="PANTHER" id="PTHR13104">
    <property type="entry name" value="MED-6-RELATED"/>
    <property type="match status" value="1"/>
</dbReference>
<evidence type="ECO:0000256" key="2">
    <source>
        <dbReference type="ARBA" id="ARBA00007526"/>
    </source>
</evidence>
<dbReference type="InterPro" id="IPR007018">
    <property type="entry name" value="Mediator_Med6"/>
</dbReference>
<evidence type="ECO:0000313" key="11">
    <source>
        <dbReference type="Proteomes" id="UP000053477"/>
    </source>
</evidence>
<keyword evidence="8" id="KW-0010">Activator</keyword>
<dbReference type="GO" id="GO:0003712">
    <property type="term" value="F:transcription coregulator activity"/>
    <property type="evidence" value="ECO:0007669"/>
    <property type="project" value="InterPro"/>
</dbReference>
<feature type="compositionally biased region" description="Polar residues" evidence="9">
    <location>
        <begin position="240"/>
        <end position="252"/>
    </location>
</feature>
<dbReference type="AlphaFoldDB" id="A0A0H2STP6"/>
<comment type="function">
    <text evidence="8">Component of the Mediator complex, a coactivator involved in the regulated transcription of nearly all RNA polymerase II-dependent genes. Mediator functions as a bridge to convey information from gene-specific regulatory proteins to the basal RNA polymerase II transcription machinery. Mediator is recruited to promoters by direct interactions with regulatory proteins and serves as a scaffold for the assembly of a functional preinitiation complex with RNA polymerase II and the general transcription factors.</text>
</comment>
<evidence type="ECO:0000256" key="1">
    <source>
        <dbReference type="ARBA" id="ARBA00004123"/>
    </source>
</evidence>
<reference evidence="10 11" key="1">
    <citation type="submission" date="2015-04" db="EMBL/GenBank/DDBJ databases">
        <title>Complete genome sequence of Schizopora paradoxa KUC8140, a cosmopolitan wood degrader in East Asia.</title>
        <authorList>
            <consortium name="DOE Joint Genome Institute"/>
            <person name="Min B."/>
            <person name="Park H."/>
            <person name="Jang Y."/>
            <person name="Kim J.-J."/>
            <person name="Kim K.H."/>
            <person name="Pangilinan J."/>
            <person name="Lipzen A."/>
            <person name="Riley R."/>
            <person name="Grigoriev I.V."/>
            <person name="Spatafora J.W."/>
            <person name="Choi I.-G."/>
        </authorList>
    </citation>
    <scope>NUCLEOTIDE SEQUENCE [LARGE SCALE GENOMIC DNA]</scope>
    <source>
        <strain evidence="10 11">KUC8140</strain>
    </source>
</reference>
<dbReference type="Gene3D" id="3.10.450.580">
    <property type="entry name" value="Mediator complex, subunit Med6"/>
    <property type="match status" value="1"/>
</dbReference>
<dbReference type="GO" id="GO:0006357">
    <property type="term" value="P:regulation of transcription by RNA polymerase II"/>
    <property type="evidence" value="ECO:0007669"/>
    <property type="project" value="InterPro"/>
</dbReference>
<dbReference type="GO" id="GO:0016592">
    <property type="term" value="C:mediator complex"/>
    <property type="evidence" value="ECO:0007669"/>
    <property type="project" value="InterPro"/>
</dbReference>
<evidence type="ECO:0000256" key="5">
    <source>
        <dbReference type="ARBA" id="ARBA00023163"/>
    </source>
</evidence>
<proteinExistence type="inferred from homology"/>
<dbReference type="STRING" id="27342.A0A0H2STP6"/>
<keyword evidence="4 8" id="KW-0805">Transcription regulation</keyword>
<keyword evidence="11" id="KW-1185">Reference proteome</keyword>
<sequence length="303" mass="33987">MDLDDLHPADDHSHQFFIWHEWIQAHGPLTLDNVFEYFEFSMFYDKQSNNQVLRMQTQHTGQPILNEAEELKRFTGVEFALVHAQPPSLFVIHKRERLSPEEVRPLAAYFIMNNRIYQSPDLYSVLSNRLLTSLHSLQSSLDILRSHRPDFTPRTGFVWPIVDPSTIDRPTKKRAMTEDASVEDLGSLTGEDRRSTSVTGTSTSISKKRQNPMPLFNAMRTTALHSTSSFKQHTAEPLSTEPSQETIVTSATPGAAREETPAAKATALRTPAPQDGVVRPSAPPVKKKKKRMSSAVTPATPAS</sequence>
<keyword evidence="6 8" id="KW-0539">Nucleus</keyword>
<evidence type="ECO:0000256" key="8">
    <source>
        <dbReference type="RuleBase" id="RU364143"/>
    </source>
</evidence>
<dbReference type="EMBL" id="KQ085882">
    <property type="protein sequence ID" value="KLO20491.1"/>
    <property type="molecule type" value="Genomic_DNA"/>
</dbReference>
<comment type="similarity">
    <text evidence="2 8">Belongs to the Mediator complex subunit 6 family.</text>
</comment>
<dbReference type="Pfam" id="PF04934">
    <property type="entry name" value="Med6"/>
    <property type="match status" value="1"/>
</dbReference>
<feature type="region of interest" description="Disordered" evidence="9">
    <location>
        <begin position="226"/>
        <end position="303"/>
    </location>
</feature>
<dbReference type="OrthoDB" id="344220at2759"/>
<evidence type="ECO:0000256" key="4">
    <source>
        <dbReference type="ARBA" id="ARBA00023015"/>
    </source>
</evidence>
<comment type="subcellular location">
    <subcellularLocation>
        <location evidence="1 8">Nucleus</location>
    </subcellularLocation>
</comment>
<feature type="compositionally biased region" description="Low complexity" evidence="9">
    <location>
        <begin position="196"/>
        <end position="205"/>
    </location>
</feature>
<dbReference type="Proteomes" id="UP000053477">
    <property type="component" value="Unassembled WGS sequence"/>
</dbReference>
<feature type="region of interest" description="Disordered" evidence="9">
    <location>
        <begin position="168"/>
        <end position="213"/>
    </location>
</feature>